<gene>
    <name evidence="3" type="ORF">BT63DRAFT_476982</name>
</gene>
<dbReference type="EMBL" id="MU004232">
    <property type="protein sequence ID" value="KAF2672190.1"/>
    <property type="molecule type" value="Genomic_DNA"/>
</dbReference>
<dbReference type="Gene3D" id="3.40.50.720">
    <property type="entry name" value="NAD(P)-binding Rossmann-like Domain"/>
    <property type="match status" value="1"/>
</dbReference>
<dbReference type="CDD" id="cd05233">
    <property type="entry name" value="SDR_c"/>
    <property type="match status" value="1"/>
</dbReference>
<evidence type="ECO:0000313" key="4">
    <source>
        <dbReference type="Proteomes" id="UP000799302"/>
    </source>
</evidence>
<evidence type="ECO:0000256" key="1">
    <source>
        <dbReference type="ARBA" id="ARBA00006484"/>
    </source>
</evidence>
<organism evidence="3 4">
    <name type="scientific">Microthyrium microscopicum</name>
    <dbReference type="NCBI Taxonomy" id="703497"/>
    <lineage>
        <taxon>Eukaryota</taxon>
        <taxon>Fungi</taxon>
        <taxon>Dikarya</taxon>
        <taxon>Ascomycota</taxon>
        <taxon>Pezizomycotina</taxon>
        <taxon>Dothideomycetes</taxon>
        <taxon>Dothideomycetes incertae sedis</taxon>
        <taxon>Microthyriales</taxon>
        <taxon>Microthyriaceae</taxon>
        <taxon>Microthyrium</taxon>
    </lineage>
</organism>
<protein>
    <submittedName>
        <fullName evidence="3">NAD(P)-binding protein</fullName>
    </submittedName>
</protein>
<dbReference type="SUPFAM" id="SSF51735">
    <property type="entry name" value="NAD(P)-binding Rossmann-fold domains"/>
    <property type="match status" value="1"/>
</dbReference>
<comment type="similarity">
    <text evidence="1">Belongs to the short-chain dehydrogenases/reductases (SDR) family.</text>
</comment>
<dbReference type="PANTHER" id="PTHR43669:SF4">
    <property type="entry name" value="SHORT-CHAIN DEHYDROGENASE"/>
    <property type="match status" value="1"/>
</dbReference>
<accession>A0A6A6UK90</accession>
<dbReference type="Pfam" id="PF00106">
    <property type="entry name" value="adh_short"/>
    <property type="match status" value="1"/>
</dbReference>
<keyword evidence="2" id="KW-0560">Oxidoreductase</keyword>
<evidence type="ECO:0000256" key="2">
    <source>
        <dbReference type="ARBA" id="ARBA00023002"/>
    </source>
</evidence>
<dbReference type="OrthoDB" id="5336600at2759"/>
<name>A0A6A6UK90_9PEZI</name>
<reference evidence="3" key="1">
    <citation type="journal article" date="2020" name="Stud. Mycol.">
        <title>101 Dothideomycetes genomes: a test case for predicting lifestyles and emergence of pathogens.</title>
        <authorList>
            <person name="Haridas S."/>
            <person name="Albert R."/>
            <person name="Binder M."/>
            <person name="Bloem J."/>
            <person name="Labutti K."/>
            <person name="Salamov A."/>
            <person name="Andreopoulos B."/>
            <person name="Baker S."/>
            <person name="Barry K."/>
            <person name="Bills G."/>
            <person name="Bluhm B."/>
            <person name="Cannon C."/>
            <person name="Castanera R."/>
            <person name="Culley D."/>
            <person name="Daum C."/>
            <person name="Ezra D."/>
            <person name="Gonzalez J."/>
            <person name="Henrissat B."/>
            <person name="Kuo A."/>
            <person name="Liang C."/>
            <person name="Lipzen A."/>
            <person name="Lutzoni F."/>
            <person name="Magnuson J."/>
            <person name="Mondo S."/>
            <person name="Nolan M."/>
            <person name="Ohm R."/>
            <person name="Pangilinan J."/>
            <person name="Park H.-J."/>
            <person name="Ramirez L."/>
            <person name="Alfaro M."/>
            <person name="Sun H."/>
            <person name="Tritt A."/>
            <person name="Yoshinaga Y."/>
            <person name="Zwiers L.-H."/>
            <person name="Turgeon B."/>
            <person name="Goodwin S."/>
            <person name="Spatafora J."/>
            <person name="Crous P."/>
            <person name="Grigoriev I."/>
        </authorList>
    </citation>
    <scope>NUCLEOTIDE SEQUENCE</scope>
    <source>
        <strain evidence="3">CBS 115976</strain>
    </source>
</reference>
<dbReference type="InterPro" id="IPR002347">
    <property type="entry name" value="SDR_fam"/>
</dbReference>
<evidence type="ECO:0000313" key="3">
    <source>
        <dbReference type="EMBL" id="KAF2672190.1"/>
    </source>
</evidence>
<dbReference type="GO" id="GO:0016491">
    <property type="term" value="F:oxidoreductase activity"/>
    <property type="evidence" value="ECO:0007669"/>
    <property type="project" value="UniProtKB-KW"/>
</dbReference>
<dbReference type="Proteomes" id="UP000799302">
    <property type="component" value="Unassembled WGS sequence"/>
</dbReference>
<dbReference type="PANTHER" id="PTHR43669">
    <property type="entry name" value="5-KETO-D-GLUCONATE 5-REDUCTASE"/>
    <property type="match status" value="1"/>
</dbReference>
<dbReference type="AlphaFoldDB" id="A0A6A6UK90"/>
<dbReference type="InterPro" id="IPR036291">
    <property type="entry name" value="NAD(P)-bd_dom_sf"/>
</dbReference>
<proteinExistence type="inferred from homology"/>
<keyword evidence="4" id="KW-1185">Reference proteome</keyword>
<sequence length="227" mass="24404">MSAPVIFVLGAGPGIGLSVGKAFAAKGYKVALAARSFQEGVGEDGFLRLKLDLAKTEEVQAAYTKVTKQLGIPSVVVYNGADRIVLDENDPLEAVTLEDVNRQFAVNSITPLFVAKEAVKGFKQLPSSASKTFIFTGNKLNVLVWPLVTTFGMGKNATAYLIKAASQAYDGEGFRFYYCDERQEDGGISNPPDGDAAAEEYIRLAEKSDQGPPINTFVKGKGYVKFD</sequence>